<accession>A0A841H0S6</accession>
<dbReference type="Gene3D" id="3.40.50.720">
    <property type="entry name" value="NAD(P)-binding Rossmann-like Domain"/>
    <property type="match status" value="1"/>
</dbReference>
<comment type="caution">
    <text evidence="4">The sequence shown here is derived from an EMBL/GenBank/DDBJ whole genome shotgun (WGS) entry which is preliminary data.</text>
</comment>
<dbReference type="InterPro" id="IPR036291">
    <property type="entry name" value="NAD(P)-bd_dom_sf"/>
</dbReference>
<dbReference type="EMBL" id="JACHIA010000009">
    <property type="protein sequence ID" value="MBB6071529.1"/>
    <property type="molecule type" value="Genomic_DNA"/>
</dbReference>
<dbReference type="RefSeq" id="WP_170034974.1">
    <property type="nucleotide sequence ID" value="NZ_JABDTL010000001.1"/>
</dbReference>
<dbReference type="SUPFAM" id="SSF51735">
    <property type="entry name" value="NAD(P)-binding Rossmann-fold domains"/>
    <property type="match status" value="1"/>
</dbReference>
<evidence type="ECO:0000259" key="3">
    <source>
        <dbReference type="Pfam" id="PF16653"/>
    </source>
</evidence>
<dbReference type="InterPro" id="IPR051168">
    <property type="entry name" value="AASS"/>
</dbReference>
<evidence type="ECO:0000259" key="2">
    <source>
        <dbReference type="Pfam" id="PF03435"/>
    </source>
</evidence>
<gene>
    <name evidence="4" type="ORF">HNQ61_003157</name>
</gene>
<dbReference type="AlphaFoldDB" id="A0A841H0S6"/>
<dbReference type="PANTHER" id="PTHR11133">
    <property type="entry name" value="SACCHAROPINE DEHYDROGENASE"/>
    <property type="match status" value="1"/>
</dbReference>
<dbReference type="GO" id="GO:0050303">
    <property type="term" value="F:lysine 6-dehydrogenase activity"/>
    <property type="evidence" value="ECO:0007669"/>
    <property type="project" value="UniProtKB-EC"/>
</dbReference>
<keyword evidence="5" id="KW-1185">Reference proteome</keyword>
<sequence>MRMLVLGAGLQGSACAYDLLAHTEHDVVIADQNVDALPSFLAPYLAGGRLTAVRVDANDPEAMRRVMQGVSATMSAFPYYFNGPLSTLAIEAGSHFCDLGGNTDIVLQQKQGHDRAVAANVSIIPDCGLAPGMVNILAEHGIRQLDETRAARIYVGGLPQKPQPPLNYQVVYSLEGVLDYYTTLSWVLRDGKQTQVTALSEIVELDFDGAGRLEAFHTAGGLSAMAQRYEGKIPTMEYKTLRYPGHAKAMEMLRELGLFDLEPVNVKGVPVVPRDLFIAAVGPKLRKDYKESPDLVALRVEVEGTDRGENVLLRWDLLDRYDEKTGITAMMRTTGFSLAITGTLQAEGKIKPGVWTPDEAMPAREYIGALAERGVVIQESRVVLGAIR</sequence>
<organism evidence="4 5">
    <name type="scientific">Longimicrobium terrae</name>
    <dbReference type="NCBI Taxonomy" id="1639882"/>
    <lineage>
        <taxon>Bacteria</taxon>
        <taxon>Pseudomonadati</taxon>
        <taxon>Gemmatimonadota</taxon>
        <taxon>Longimicrobiia</taxon>
        <taxon>Longimicrobiales</taxon>
        <taxon>Longimicrobiaceae</taxon>
        <taxon>Longimicrobium</taxon>
    </lineage>
</organism>
<name>A0A841H0S6_9BACT</name>
<dbReference type="InterPro" id="IPR032095">
    <property type="entry name" value="Sacchrp_dh-like_C"/>
</dbReference>
<dbReference type="PANTHER" id="PTHR11133:SF22">
    <property type="entry name" value="ALPHA-AMINOADIPIC SEMIALDEHYDE SYNTHASE, MITOCHONDRIAL"/>
    <property type="match status" value="1"/>
</dbReference>
<dbReference type="Proteomes" id="UP000582837">
    <property type="component" value="Unassembled WGS sequence"/>
</dbReference>
<evidence type="ECO:0000313" key="4">
    <source>
        <dbReference type="EMBL" id="MBB6071529.1"/>
    </source>
</evidence>
<protein>
    <submittedName>
        <fullName evidence="4">Lysine 6-dehydrogenase</fullName>
        <ecNumber evidence="4">1.4.1.18</ecNumber>
    </submittedName>
</protein>
<dbReference type="Pfam" id="PF16653">
    <property type="entry name" value="Sacchrp_dh_C"/>
    <property type="match status" value="1"/>
</dbReference>
<dbReference type="Pfam" id="PF03435">
    <property type="entry name" value="Sacchrp_dh_NADP"/>
    <property type="match status" value="1"/>
</dbReference>
<proteinExistence type="predicted"/>
<evidence type="ECO:0000256" key="1">
    <source>
        <dbReference type="ARBA" id="ARBA00023002"/>
    </source>
</evidence>
<dbReference type="InterPro" id="IPR005097">
    <property type="entry name" value="Sacchrp_dh_NADP-bd"/>
</dbReference>
<keyword evidence="1 4" id="KW-0560">Oxidoreductase</keyword>
<reference evidence="4 5" key="1">
    <citation type="submission" date="2020-08" db="EMBL/GenBank/DDBJ databases">
        <title>Genomic Encyclopedia of Type Strains, Phase IV (KMG-IV): sequencing the most valuable type-strain genomes for metagenomic binning, comparative biology and taxonomic classification.</title>
        <authorList>
            <person name="Goeker M."/>
        </authorList>
    </citation>
    <scope>NUCLEOTIDE SEQUENCE [LARGE SCALE GENOMIC DNA]</scope>
    <source>
        <strain evidence="4 5">DSM 29007</strain>
    </source>
</reference>
<dbReference type="Gene3D" id="3.30.360.10">
    <property type="entry name" value="Dihydrodipicolinate Reductase, domain 2"/>
    <property type="match status" value="1"/>
</dbReference>
<evidence type="ECO:0000313" key="5">
    <source>
        <dbReference type="Proteomes" id="UP000582837"/>
    </source>
</evidence>
<dbReference type="EC" id="1.4.1.18" evidence="4"/>
<feature type="domain" description="Saccharopine dehydrogenase-like C-terminal" evidence="3">
    <location>
        <begin position="128"/>
        <end position="375"/>
    </location>
</feature>
<dbReference type="SUPFAM" id="SSF55347">
    <property type="entry name" value="Glyceraldehyde-3-phosphate dehydrogenase-like, C-terminal domain"/>
    <property type="match status" value="1"/>
</dbReference>
<feature type="domain" description="Saccharopine dehydrogenase NADP binding" evidence="2">
    <location>
        <begin position="4"/>
        <end position="121"/>
    </location>
</feature>